<reference evidence="4" key="1">
    <citation type="submission" date="2017-02" db="EMBL/GenBank/DDBJ databases">
        <authorList>
            <person name="Varghese N."/>
            <person name="Submissions S."/>
        </authorList>
    </citation>
    <scope>NUCLEOTIDE SEQUENCE [LARGE SCALE GENOMIC DNA]</scope>
    <source>
        <strain evidence="4">ATCC 700200</strain>
    </source>
</reference>
<dbReference type="STRING" id="48467.SAMN02745166_01114"/>
<keyword evidence="2" id="KW-0812">Transmembrane</keyword>
<dbReference type="RefSeq" id="WP_078812320.1">
    <property type="nucleotide sequence ID" value="NZ_FUYE01000003.1"/>
</dbReference>
<protein>
    <submittedName>
        <fullName evidence="3">Uncharacterized protein</fullName>
    </submittedName>
</protein>
<proteinExistence type="predicted"/>
<evidence type="ECO:0000256" key="1">
    <source>
        <dbReference type="SAM" id="MobiDB-lite"/>
    </source>
</evidence>
<feature type="transmembrane region" description="Helical" evidence="2">
    <location>
        <begin position="112"/>
        <end position="135"/>
    </location>
</feature>
<evidence type="ECO:0000313" key="4">
    <source>
        <dbReference type="Proteomes" id="UP000190774"/>
    </source>
</evidence>
<keyword evidence="4" id="KW-1185">Reference proteome</keyword>
<feature type="transmembrane region" description="Helical" evidence="2">
    <location>
        <begin position="12"/>
        <end position="31"/>
    </location>
</feature>
<sequence>MKPEYLHAISNHMLVIGVGLGILALLLALFLKSRQAQIVALVVVLVSSAAAYPVLFLGQQAYKSVRGMADEPGQGWLDTHMERAETTIYIYYALLLVAGAALAVPKWKPKTAVPLALATLAFAAASMGVGGWISYAGGRVRHPEFRDGPPPAAVEPRHQHTLHE</sequence>
<feature type="compositionally biased region" description="Basic and acidic residues" evidence="1">
    <location>
        <begin position="155"/>
        <end position="164"/>
    </location>
</feature>
<dbReference type="Proteomes" id="UP000190774">
    <property type="component" value="Unassembled WGS sequence"/>
</dbReference>
<keyword evidence="2" id="KW-1133">Transmembrane helix</keyword>
<dbReference type="AlphaFoldDB" id="A0A1T4X6F4"/>
<evidence type="ECO:0000256" key="2">
    <source>
        <dbReference type="SAM" id="Phobius"/>
    </source>
</evidence>
<keyword evidence="2" id="KW-0472">Membrane</keyword>
<feature type="transmembrane region" description="Helical" evidence="2">
    <location>
        <begin position="38"/>
        <end position="58"/>
    </location>
</feature>
<name>A0A1T4X6F4_9BACT</name>
<accession>A0A1T4X6F4</accession>
<feature type="region of interest" description="Disordered" evidence="1">
    <location>
        <begin position="144"/>
        <end position="164"/>
    </location>
</feature>
<dbReference type="OrthoDB" id="193229at2"/>
<evidence type="ECO:0000313" key="3">
    <source>
        <dbReference type="EMBL" id="SKA85204.1"/>
    </source>
</evidence>
<gene>
    <name evidence="3" type="ORF">SAMN02745166_01114</name>
</gene>
<feature type="transmembrane region" description="Helical" evidence="2">
    <location>
        <begin position="88"/>
        <end position="105"/>
    </location>
</feature>
<organism evidence="3 4">
    <name type="scientific">Prosthecobacter debontii</name>
    <dbReference type="NCBI Taxonomy" id="48467"/>
    <lineage>
        <taxon>Bacteria</taxon>
        <taxon>Pseudomonadati</taxon>
        <taxon>Verrucomicrobiota</taxon>
        <taxon>Verrucomicrobiia</taxon>
        <taxon>Verrucomicrobiales</taxon>
        <taxon>Verrucomicrobiaceae</taxon>
        <taxon>Prosthecobacter</taxon>
    </lineage>
</organism>
<dbReference type="EMBL" id="FUYE01000003">
    <property type="protein sequence ID" value="SKA85204.1"/>
    <property type="molecule type" value="Genomic_DNA"/>
</dbReference>